<accession>A0A378X1B7</accession>
<sequence length="67" mass="7605">MPDRYGDETAEPCCRNGWLSLENADVQKPCPIHRPPRTDSSTDYDPTRLSDRARAAIEKADNDDHAY</sequence>
<proteinExistence type="predicted"/>
<gene>
    <name evidence="2" type="ORF">NCTC13184_05779</name>
</gene>
<evidence type="ECO:0000256" key="1">
    <source>
        <dbReference type="SAM" id="MobiDB-lite"/>
    </source>
</evidence>
<feature type="compositionally biased region" description="Basic and acidic residues" evidence="1">
    <location>
        <begin position="45"/>
        <end position="67"/>
    </location>
</feature>
<protein>
    <submittedName>
        <fullName evidence="2">Uncharacterized protein</fullName>
    </submittedName>
</protein>
<dbReference type="Proteomes" id="UP000255082">
    <property type="component" value="Unassembled WGS sequence"/>
</dbReference>
<organism evidence="2 3">
    <name type="scientific">Nocardia africana</name>
    <dbReference type="NCBI Taxonomy" id="134964"/>
    <lineage>
        <taxon>Bacteria</taxon>
        <taxon>Bacillati</taxon>
        <taxon>Actinomycetota</taxon>
        <taxon>Actinomycetes</taxon>
        <taxon>Mycobacteriales</taxon>
        <taxon>Nocardiaceae</taxon>
        <taxon>Nocardia</taxon>
    </lineage>
</organism>
<feature type="region of interest" description="Disordered" evidence="1">
    <location>
        <begin position="27"/>
        <end position="67"/>
    </location>
</feature>
<name>A0A378X1B7_9NOCA</name>
<evidence type="ECO:0000313" key="2">
    <source>
        <dbReference type="EMBL" id="SUA47239.1"/>
    </source>
</evidence>
<dbReference type="RefSeq" id="WP_062968791.1">
    <property type="nucleotide sequence ID" value="NZ_JAJFOE010000001.1"/>
</dbReference>
<dbReference type="EMBL" id="UGRU01000001">
    <property type="protein sequence ID" value="SUA47239.1"/>
    <property type="molecule type" value="Genomic_DNA"/>
</dbReference>
<evidence type="ECO:0000313" key="3">
    <source>
        <dbReference type="Proteomes" id="UP000255082"/>
    </source>
</evidence>
<reference evidence="2 3" key="1">
    <citation type="submission" date="2018-06" db="EMBL/GenBank/DDBJ databases">
        <authorList>
            <consortium name="Pathogen Informatics"/>
            <person name="Doyle S."/>
        </authorList>
    </citation>
    <scope>NUCLEOTIDE SEQUENCE [LARGE SCALE GENOMIC DNA]</scope>
    <source>
        <strain evidence="2 3">NCTC13184</strain>
    </source>
</reference>
<dbReference type="OrthoDB" id="4576245at2"/>
<dbReference type="AlphaFoldDB" id="A0A378X1B7"/>